<comment type="caution">
    <text evidence="4">The sequence shown here is derived from an EMBL/GenBank/DDBJ whole genome shotgun (WGS) entry which is preliminary data.</text>
</comment>
<reference evidence="4 5" key="1">
    <citation type="submission" date="2023-01" db="EMBL/GenBank/DDBJ databases">
        <title>Analysis of 21 Apiospora genomes using comparative genomics revels a genus with tremendous synthesis potential of carbohydrate active enzymes and secondary metabolites.</title>
        <authorList>
            <person name="Sorensen T."/>
        </authorList>
    </citation>
    <scope>NUCLEOTIDE SEQUENCE [LARGE SCALE GENOMIC DNA]</scope>
    <source>
        <strain evidence="4 5">CBS 135458</strain>
    </source>
</reference>
<keyword evidence="5" id="KW-1185">Reference proteome</keyword>
<keyword evidence="4" id="KW-0808">Transferase</keyword>
<dbReference type="EMBL" id="JAQQWL010000005">
    <property type="protein sequence ID" value="KAK8073831.1"/>
    <property type="molecule type" value="Genomic_DNA"/>
</dbReference>
<evidence type="ECO:0000256" key="1">
    <source>
        <dbReference type="ARBA" id="ARBA00038211"/>
    </source>
</evidence>
<feature type="compositionally biased region" description="Polar residues" evidence="2">
    <location>
        <begin position="68"/>
        <end position="86"/>
    </location>
</feature>
<organism evidence="4 5">
    <name type="scientific">Apiospora phragmitis</name>
    <dbReference type="NCBI Taxonomy" id="2905665"/>
    <lineage>
        <taxon>Eukaryota</taxon>
        <taxon>Fungi</taxon>
        <taxon>Dikarya</taxon>
        <taxon>Ascomycota</taxon>
        <taxon>Pezizomycotina</taxon>
        <taxon>Sordariomycetes</taxon>
        <taxon>Xylariomycetidae</taxon>
        <taxon>Amphisphaeriales</taxon>
        <taxon>Apiosporaceae</taxon>
        <taxon>Apiospora</taxon>
    </lineage>
</organism>
<proteinExistence type="inferred from homology"/>
<dbReference type="Gene3D" id="3.30.200.20">
    <property type="entry name" value="Phosphorylase Kinase, domain 1"/>
    <property type="match status" value="1"/>
</dbReference>
<dbReference type="CDD" id="cd05157">
    <property type="entry name" value="ETNK_euk"/>
    <property type="match status" value="1"/>
</dbReference>
<feature type="region of interest" description="Disordered" evidence="2">
    <location>
        <begin position="1"/>
        <end position="92"/>
    </location>
</feature>
<dbReference type="Gene3D" id="3.90.1200.10">
    <property type="match status" value="1"/>
</dbReference>
<dbReference type="Proteomes" id="UP001480595">
    <property type="component" value="Unassembled WGS sequence"/>
</dbReference>
<feature type="domain" description="Choline kinase N-terminal" evidence="3">
    <location>
        <begin position="212"/>
        <end position="270"/>
    </location>
</feature>
<dbReference type="PANTHER" id="PTHR22603:SF93">
    <property type="entry name" value="RE24176P"/>
    <property type="match status" value="1"/>
</dbReference>
<dbReference type="InterPro" id="IPR011009">
    <property type="entry name" value="Kinase-like_dom_sf"/>
</dbReference>
<dbReference type="PANTHER" id="PTHR22603">
    <property type="entry name" value="CHOLINE/ETHANOALAMINE KINASE"/>
    <property type="match status" value="1"/>
</dbReference>
<sequence length="717" mass="81089">MEDAACYQEVSTVQIAEPEPEAPEETQPKKQFSAGVGKRLSGRPPIVGANSSRTSLLSQSSLEMLSGYASNQSPLQEPQDTDQSQGHSHHRHRLDHYGEKLIGQVAEWLEHERSKKEKRKGKKHHHLRHRRPSEEAADLEDASTSAEGARLQRKHSIDSQSSDVSLDRLQRIIDDSMSALGINNMPHYSPRLLARKHKKRPFHLHRAQSSDTEYHDGDVLVPGCDADEKAPISHKEEKGRQAWATFKTDVIRIAHTLRIKGWRGVPLDSGNSIEVERLSGALTNAVYVVSPPKDMVNKTEPGKTPPAKLLLRVYGPQVENIIDRENELSMLRRLARKKIGPRLLGTFENGRFEQFFNAITLTPAHLREPETSKKIAKRMRELHDGIDLLDDEKDGGPSVLKNWDQWLDHVEKVATFLDKELLAGDGSSTPGPADAWKSRGFVCGVEWATFKQTIEKYRDWLFNHYNSHNTLRDQLVFAHNDPQNEHKQLIVIDFEYAGPNTRGHEFANHFTEWTYNYHDANTPHICNTERYPTPDEQRRFLKAYVEHQPQYPSAGTPRLLPLDSPADTGVTTTTVPGSTSSIVEFMLDARVPPGGWREDEKRKEEQNEQIIKALMEETKIWRIANSAQWVAWGLMQAKIPGLDLTGTGGNQATEAEGAVSASATALEEEELHGDEFDYLGYAQDRAYFFWGDCVQMGIVKLEDLPENLRGKIKTVDY</sequence>
<feature type="compositionally biased region" description="Basic residues" evidence="2">
    <location>
        <begin position="116"/>
        <end position="131"/>
    </location>
</feature>
<dbReference type="Pfam" id="PF04428">
    <property type="entry name" value="Choline_kin_N"/>
    <property type="match status" value="1"/>
</dbReference>
<feature type="region of interest" description="Disordered" evidence="2">
    <location>
        <begin position="113"/>
        <end position="163"/>
    </location>
</feature>
<evidence type="ECO:0000313" key="5">
    <source>
        <dbReference type="Proteomes" id="UP001480595"/>
    </source>
</evidence>
<dbReference type="InterPro" id="IPR007521">
    <property type="entry name" value="Choline_kin_N"/>
</dbReference>
<dbReference type="GeneID" id="92089202"/>
<evidence type="ECO:0000256" key="2">
    <source>
        <dbReference type="SAM" id="MobiDB-lite"/>
    </source>
</evidence>
<dbReference type="GO" id="GO:0016301">
    <property type="term" value="F:kinase activity"/>
    <property type="evidence" value="ECO:0007669"/>
    <property type="project" value="UniProtKB-KW"/>
</dbReference>
<name>A0ABR1VRE8_9PEZI</name>
<evidence type="ECO:0000259" key="3">
    <source>
        <dbReference type="Pfam" id="PF04428"/>
    </source>
</evidence>
<accession>A0ABR1VRE8</accession>
<dbReference type="RefSeq" id="XP_066718306.1">
    <property type="nucleotide sequence ID" value="XM_066856139.1"/>
</dbReference>
<evidence type="ECO:0000313" key="4">
    <source>
        <dbReference type="EMBL" id="KAK8073831.1"/>
    </source>
</evidence>
<feature type="compositionally biased region" description="Low complexity" evidence="2">
    <location>
        <begin position="51"/>
        <end position="66"/>
    </location>
</feature>
<keyword evidence="4" id="KW-0418">Kinase</keyword>
<protein>
    <submittedName>
        <fullName evidence="4">Choline kinase</fullName>
    </submittedName>
</protein>
<gene>
    <name evidence="4" type="ORF">PG994_004730</name>
</gene>
<dbReference type="Pfam" id="PF01633">
    <property type="entry name" value="Choline_kinase"/>
    <property type="match status" value="1"/>
</dbReference>
<comment type="similarity">
    <text evidence="1">Belongs to the choline/ethanolamine kinase family.</text>
</comment>
<dbReference type="SUPFAM" id="SSF56112">
    <property type="entry name" value="Protein kinase-like (PK-like)"/>
    <property type="match status" value="1"/>
</dbReference>